<keyword evidence="4" id="KW-0067">ATP-binding</keyword>
<dbReference type="GeneID" id="25728292"/>
<dbReference type="InterPro" id="IPR014001">
    <property type="entry name" value="Helicase_ATP-bd"/>
</dbReference>
<dbReference type="PROSITE" id="PS51192">
    <property type="entry name" value="HELICASE_ATP_BIND_1"/>
    <property type="match status" value="1"/>
</dbReference>
<keyword evidence="9" id="KW-0396">Initiation factor</keyword>
<organism evidence="9 10">
    <name type="scientific">Monoraphidium neglectum</name>
    <dbReference type="NCBI Taxonomy" id="145388"/>
    <lineage>
        <taxon>Eukaryota</taxon>
        <taxon>Viridiplantae</taxon>
        <taxon>Chlorophyta</taxon>
        <taxon>core chlorophytes</taxon>
        <taxon>Chlorophyceae</taxon>
        <taxon>CS clade</taxon>
        <taxon>Sphaeropleales</taxon>
        <taxon>Selenastraceae</taxon>
        <taxon>Monoraphidium</taxon>
    </lineage>
</organism>
<evidence type="ECO:0000313" key="9">
    <source>
        <dbReference type="EMBL" id="KIY96896.1"/>
    </source>
</evidence>
<proteinExistence type="predicted"/>
<dbReference type="Gene3D" id="3.40.50.300">
    <property type="entry name" value="P-loop containing nucleotide triphosphate hydrolases"/>
    <property type="match status" value="1"/>
</dbReference>
<dbReference type="GO" id="GO:0005524">
    <property type="term" value="F:ATP binding"/>
    <property type="evidence" value="ECO:0007669"/>
    <property type="project" value="UniProtKB-KW"/>
</dbReference>
<protein>
    <submittedName>
        <fullName evidence="9">Translation initiation factor eIF-4A 3</fullName>
        <ecNumber evidence="9">3.6.1.-</ecNumber>
    </submittedName>
</protein>
<dbReference type="Pfam" id="PF00270">
    <property type="entry name" value="DEAD"/>
    <property type="match status" value="1"/>
</dbReference>
<dbReference type="InterPro" id="IPR027417">
    <property type="entry name" value="P-loop_NTPase"/>
</dbReference>
<evidence type="ECO:0000313" key="10">
    <source>
        <dbReference type="Proteomes" id="UP000054498"/>
    </source>
</evidence>
<dbReference type="AlphaFoldDB" id="A0A0D2M6P0"/>
<dbReference type="GO" id="GO:0003676">
    <property type="term" value="F:nucleic acid binding"/>
    <property type="evidence" value="ECO:0007669"/>
    <property type="project" value="InterPro"/>
</dbReference>
<feature type="domain" description="DEAD-box RNA helicase Q" evidence="8">
    <location>
        <begin position="49"/>
        <end position="77"/>
    </location>
</feature>
<dbReference type="EMBL" id="KK102796">
    <property type="protein sequence ID" value="KIY96896.1"/>
    <property type="molecule type" value="Genomic_DNA"/>
</dbReference>
<evidence type="ECO:0000256" key="2">
    <source>
        <dbReference type="ARBA" id="ARBA00022801"/>
    </source>
</evidence>
<dbReference type="SUPFAM" id="SSF52540">
    <property type="entry name" value="P-loop containing nucleoside triphosphate hydrolases"/>
    <property type="match status" value="1"/>
</dbReference>
<sequence>MSGRRGDRDRGRGGDRGGGGGNGGGVDEDMYDEQEGVTITTSKGVRAVKSFDDMGLREDLLRGIYNYGFEKPSAIQQRAMLPICQGRDVIAQAQSGTGKSSLIAMAICQRIDTKTREVQALVLSPTRELAQQTEKLVLAIGDFMNIQAHACVGGHSIGEDIRKLDHGVHCVSGTPGRVNDMCQRQVCVCGGGLTGARV</sequence>
<dbReference type="GO" id="GO:0003724">
    <property type="term" value="F:RNA helicase activity"/>
    <property type="evidence" value="ECO:0007669"/>
    <property type="project" value="InterPro"/>
</dbReference>
<dbReference type="RefSeq" id="XP_013895916.1">
    <property type="nucleotide sequence ID" value="XM_014040462.1"/>
</dbReference>
<evidence type="ECO:0000256" key="1">
    <source>
        <dbReference type="ARBA" id="ARBA00022741"/>
    </source>
</evidence>
<dbReference type="EC" id="3.6.1.-" evidence="9"/>
<feature type="domain" description="Helicase ATP-binding" evidence="7">
    <location>
        <begin position="80"/>
        <end position="198"/>
    </location>
</feature>
<evidence type="ECO:0000256" key="6">
    <source>
        <dbReference type="SAM" id="MobiDB-lite"/>
    </source>
</evidence>
<dbReference type="GO" id="GO:0016787">
    <property type="term" value="F:hydrolase activity"/>
    <property type="evidence" value="ECO:0007669"/>
    <property type="project" value="UniProtKB-KW"/>
</dbReference>
<evidence type="ECO:0000259" key="7">
    <source>
        <dbReference type="PROSITE" id="PS51192"/>
    </source>
</evidence>
<dbReference type="STRING" id="145388.A0A0D2M6P0"/>
<dbReference type="GO" id="GO:0003743">
    <property type="term" value="F:translation initiation factor activity"/>
    <property type="evidence" value="ECO:0007669"/>
    <property type="project" value="UniProtKB-KW"/>
</dbReference>
<dbReference type="PROSITE" id="PS51195">
    <property type="entry name" value="Q_MOTIF"/>
    <property type="match status" value="1"/>
</dbReference>
<keyword evidence="9" id="KW-0648">Protein biosynthesis</keyword>
<feature type="region of interest" description="Disordered" evidence="6">
    <location>
        <begin position="1"/>
        <end position="30"/>
    </location>
</feature>
<keyword evidence="1" id="KW-0547">Nucleotide-binding</keyword>
<evidence type="ECO:0000256" key="3">
    <source>
        <dbReference type="ARBA" id="ARBA00022806"/>
    </source>
</evidence>
<dbReference type="InterPro" id="IPR014014">
    <property type="entry name" value="RNA_helicase_DEAD_Q_motif"/>
</dbReference>
<keyword evidence="10" id="KW-1185">Reference proteome</keyword>
<evidence type="ECO:0000256" key="4">
    <source>
        <dbReference type="ARBA" id="ARBA00022840"/>
    </source>
</evidence>
<evidence type="ECO:0000259" key="8">
    <source>
        <dbReference type="PROSITE" id="PS51195"/>
    </source>
</evidence>
<evidence type="ECO:0000256" key="5">
    <source>
        <dbReference type="PROSITE-ProRule" id="PRU00552"/>
    </source>
</evidence>
<keyword evidence="2 9" id="KW-0378">Hydrolase</keyword>
<accession>A0A0D2M6P0</accession>
<dbReference type="Proteomes" id="UP000054498">
    <property type="component" value="Unassembled WGS sequence"/>
</dbReference>
<dbReference type="SMART" id="SM00487">
    <property type="entry name" value="DEXDc"/>
    <property type="match status" value="1"/>
</dbReference>
<dbReference type="KEGG" id="mng:MNEG_11067"/>
<name>A0A0D2M6P0_9CHLO</name>
<dbReference type="PANTHER" id="PTHR47958">
    <property type="entry name" value="ATP-DEPENDENT RNA HELICASE DBP3"/>
    <property type="match status" value="1"/>
</dbReference>
<reference evidence="9 10" key="1">
    <citation type="journal article" date="2013" name="BMC Genomics">
        <title>Reconstruction of the lipid metabolism for the microalga Monoraphidium neglectum from its genome sequence reveals characteristics suitable for biofuel production.</title>
        <authorList>
            <person name="Bogen C."/>
            <person name="Al-Dilaimi A."/>
            <person name="Albersmeier A."/>
            <person name="Wichmann J."/>
            <person name="Grundmann M."/>
            <person name="Rupp O."/>
            <person name="Lauersen K.J."/>
            <person name="Blifernez-Klassen O."/>
            <person name="Kalinowski J."/>
            <person name="Goesmann A."/>
            <person name="Mussgnug J.H."/>
            <person name="Kruse O."/>
        </authorList>
    </citation>
    <scope>NUCLEOTIDE SEQUENCE [LARGE SCALE GENOMIC DNA]</scope>
    <source>
        <strain evidence="9 10">SAG 48.87</strain>
    </source>
</reference>
<feature type="short sequence motif" description="Q motif" evidence="5">
    <location>
        <begin position="49"/>
        <end position="77"/>
    </location>
</feature>
<dbReference type="OrthoDB" id="1110660at2759"/>
<keyword evidence="3" id="KW-0347">Helicase</keyword>
<dbReference type="InterPro" id="IPR011545">
    <property type="entry name" value="DEAD/DEAH_box_helicase_dom"/>
</dbReference>
<gene>
    <name evidence="9" type="ORF">MNEG_11067</name>
</gene>
<feature type="compositionally biased region" description="Basic and acidic residues" evidence="6">
    <location>
        <begin position="1"/>
        <end position="15"/>
    </location>
</feature>
<feature type="compositionally biased region" description="Gly residues" evidence="6">
    <location>
        <begin position="16"/>
        <end position="25"/>
    </location>
</feature>